<dbReference type="CDD" id="cd13925">
    <property type="entry name" value="RPF"/>
    <property type="match status" value="1"/>
</dbReference>
<dbReference type="Proteomes" id="UP000429644">
    <property type="component" value="Unassembled WGS sequence"/>
</dbReference>
<dbReference type="AlphaFoldDB" id="A0A7J9UTW7"/>
<comment type="similarity">
    <text evidence="1">Belongs to the transglycosylase family. Rpf subfamily.</text>
</comment>
<evidence type="ECO:0000313" key="7">
    <source>
        <dbReference type="EMBL" id="MPV88065.1"/>
    </source>
</evidence>
<dbReference type="InterPro" id="IPR011098">
    <property type="entry name" value="G5_dom"/>
</dbReference>
<dbReference type="InterPro" id="IPR007137">
    <property type="entry name" value="DUF348"/>
</dbReference>
<keyword evidence="5" id="KW-1133">Transmembrane helix</keyword>
<dbReference type="EMBL" id="WHPD01001150">
    <property type="protein sequence ID" value="MPV88065.1"/>
    <property type="molecule type" value="Genomic_DNA"/>
</dbReference>
<feature type="non-terminal residue" evidence="7">
    <location>
        <position position="1"/>
    </location>
</feature>
<evidence type="ECO:0000256" key="3">
    <source>
        <dbReference type="ARBA" id="ARBA00022801"/>
    </source>
</evidence>
<dbReference type="GO" id="GO:0016787">
    <property type="term" value="F:hydrolase activity"/>
    <property type="evidence" value="ECO:0007669"/>
    <property type="project" value="UniProtKB-KW"/>
</dbReference>
<keyword evidence="5" id="KW-0812">Transmembrane</keyword>
<keyword evidence="8" id="KW-1185">Reference proteome</keyword>
<evidence type="ECO:0000313" key="8">
    <source>
        <dbReference type="Proteomes" id="UP000429644"/>
    </source>
</evidence>
<gene>
    <name evidence="7" type="ORF">GB882_05245</name>
</gene>
<dbReference type="Gene3D" id="2.20.230.10">
    <property type="entry name" value="Resuscitation-promoting factor rpfb"/>
    <property type="match status" value="1"/>
</dbReference>
<evidence type="ECO:0000256" key="5">
    <source>
        <dbReference type="SAM" id="Phobius"/>
    </source>
</evidence>
<keyword evidence="5" id="KW-0472">Membrane</keyword>
<feature type="region of interest" description="Disordered" evidence="4">
    <location>
        <begin position="1"/>
        <end position="20"/>
    </location>
</feature>
<feature type="transmembrane region" description="Helical" evidence="5">
    <location>
        <begin position="28"/>
        <end position="47"/>
    </location>
</feature>
<sequence>VTANHSTSSLPAVGAAPTSDPTRKKFRLRWLALGIVPVLVLGGAATAQAHKSVELEINGQRHTLSTFAGSVDGLLAEQGITVGDHDLLAPGGDTALKDGTDVVVRTGREVAVTVGGQEQKVWTTALTSGEVVASLADSGRDVFVAASRSLEDGRQPLDMPLVVDGPVDVVADGNTNRVQLEGTAYVTDALKAAGVTTENPDRVEIRPGADGTAQVVVTRVERTERQETQPVDFATVQREDASLYKGQSKVVQEGLPGERTLTFATVIEDGTEVRSEQTGDEITRAPVDRVVAVGTTARPAPAATGGAAPAAPAPALASGDVWARLAQCESGGNPRAVSANGLYHGLYQFSVQTWQAMGGAGLPSQAAPGEQTQRAQALQARSGWGQWPACAAKLGLR</sequence>
<evidence type="ECO:0000256" key="4">
    <source>
        <dbReference type="SAM" id="MobiDB-lite"/>
    </source>
</evidence>
<keyword evidence="3" id="KW-0378">Hydrolase</keyword>
<dbReference type="Pfam" id="PF06737">
    <property type="entry name" value="Transglycosylas"/>
    <property type="match status" value="1"/>
</dbReference>
<evidence type="ECO:0000256" key="2">
    <source>
        <dbReference type="ARBA" id="ARBA00022729"/>
    </source>
</evidence>
<dbReference type="InterPro" id="IPR023346">
    <property type="entry name" value="Lysozyme-like_dom_sf"/>
</dbReference>
<dbReference type="SMART" id="SM01208">
    <property type="entry name" value="G5"/>
    <property type="match status" value="1"/>
</dbReference>
<organism evidence="7 8">
    <name type="scientific">Georgenia ruanii</name>
    <dbReference type="NCBI Taxonomy" id="348442"/>
    <lineage>
        <taxon>Bacteria</taxon>
        <taxon>Bacillati</taxon>
        <taxon>Actinomycetota</taxon>
        <taxon>Actinomycetes</taxon>
        <taxon>Micrococcales</taxon>
        <taxon>Bogoriellaceae</taxon>
        <taxon>Georgenia</taxon>
    </lineage>
</organism>
<evidence type="ECO:0000256" key="1">
    <source>
        <dbReference type="ARBA" id="ARBA00010830"/>
    </source>
</evidence>
<dbReference type="PROSITE" id="PS51109">
    <property type="entry name" value="G5"/>
    <property type="match status" value="1"/>
</dbReference>
<comment type="caution">
    <text evidence="7">The sequence shown here is derived from an EMBL/GenBank/DDBJ whole genome shotgun (WGS) entry which is preliminary data.</text>
</comment>
<accession>A0A7J9UTW7</accession>
<dbReference type="Pfam" id="PF07501">
    <property type="entry name" value="G5"/>
    <property type="match status" value="1"/>
</dbReference>
<dbReference type="SUPFAM" id="SSF53955">
    <property type="entry name" value="Lysozyme-like"/>
    <property type="match status" value="1"/>
</dbReference>
<dbReference type="Gene3D" id="1.10.530.10">
    <property type="match status" value="1"/>
</dbReference>
<reference evidence="7 8" key="1">
    <citation type="submission" date="2019-10" db="EMBL/GenBank/DDBJ databases">
        <title>Georgenia wutianyii sp. nov. and Georgenia yuyongxinii sp. nov. isolated from plateau pika (Ochotona curzoniae) in the Qinghai-Tibet plateau of China.</title>
        <authorList>
            <person name="Tian Z."/>
        </authorList>
    </citation>
    <scope>NUCLEOTIDE SEQUENCE [LARGE SCALE GENOMIC DNA]</scope>
    <source>
        <strain evidence="7 8">JCM 15130</strain>
    </source>
</reference>
<evidence type="ECO:0000259" key="6">
    <source>
        <dbReference type="PROSITE" id="PS51109"/>
    </source>
</evidence>
<feature type="domain" description="G5" evidence="6">
    <location>
        <begin position="217"/>
        <end position="297"/>
    </location>
</feature>
<dbReference type="Pfam" id="PF03990">
    <property type="entry name" value="DUF348"/>
    <property type="match status" value="2"/>
</dbReference>
<feature type="compositionally biased region" description="Polar residues" evidence="4">
    <location>
        <begin position="1"/>
        <end position="10"/>
    </location>
</feature>
<keyword evidence="2" id="KW-0732">Signal</keyword>
<dbReference type="InterPro" id="IPR010618">
    <property type="entry name" value="RPF"/>
</dbReference>
<name>A0A7J9UTW7_9MICO</name>
<proteinExistence type="inferred from homology"/>
<protein>
    <submittedName>
        <fullName evidence="7">DUF348 domain-containing protein</fullName>
    </submittedName>
</protein>